<dbReference type="PANTHER" id="PTHR34236">
    <property type="entry name" value="DIMETHYL SULFOXIDE REDUCTASE TRANSCRIPTIONAL ACTIVATOR"/>
    <property type="match status" value="1"/>
</dbReference>
<reference evidence="2 3" key="1">
    <citation type="journal article" date="2013" name="Genome Announc.">
        <title>Complete Genome Sequence of the Thermophilic and Facultatively Chemolithoautotrophic Sulfate Reducer Archaeoglobus sulfaticallidus Strain PM70-1T.</title>
        <authorList>
            <person name="Stokke R."/>
            <person name="Hocking W.P."/>
            <person name="Steinsbu B.O."/>
            <person name="Steen I.H."/>
        </authorList>
    </citation>
    <scope>NUCLEOTIDE SEQUENCE [LARGE SCALE GENOMIC DNA]</scope>
    <source>
        <strain evidence="2">PM70-1</strain>
    </source>
</reference>
<evidence type="ECO:0000313" key="2">
    <source>
        <dbReference type="EMBL" id="AGK60617.1"/>
    </source>
</evidence>
<feature type="domain" description="HTH bat-type" evidence="1">
    <location>
        <begin position="151"/>
        <end position="203"/>
    </location>
</feature>
<sequence length="220" mass="25166">MYVAKVRVSQHTCSLAVATQDGRMSIDLLEYIILNDEDALFLARITRLDGDPKKYFDIIENHKSTRFLQILEKTSTTLDFLAVIRDVSGIKAFEEAYCFIKPPIKVENGGKIYTVFAPNLTMLKQAYDRLKKIGNWRVEEVKKIMDSKPLLTRSQMRVVKTACEMGYFSPKRKATIKDIADAMGIAKSTAHKHLHEAICKIVEHYVESGKKLEDIENFFV</sequence>
<protein>
    <submittedName>
        <fullName evidence="2">Putative DNA binding protein</fullName>
    </submittedName>
</protein>
<dbReference type="GeneID" id="15392240"/>
<proteinExistence type="predicted"/>
<accession>N0BEE1</accession>
<evidence type="ECO:0000313" key="3">
    <source>
        <dbReference type="Proteomes" id="UP000013307"/>
    </source>
</evidence>
<dbReference type="RefSeq" id="WP_015590216.1">
    <property type="nucleotide sequence ID" value="NC_021169.1"/>
</dbReference>
<dbReference type="OrthoDB" id="27447at2157"/>
<gene>
    <name evidence="2" type="ORF">Asulf_00597</name>
</gene>
<dbReference type="HOGENOM" id="CLU_1302586_0_0_2"/>
<dbReference type="AlphaFoldDB" id="N0BEE1"/>
<dbReference type="eggNOG" id="arCOG02271">
    <property type="taxonomic scope" value="Archaea"/>
</dbReference>
<dbReference type="KEGG" id="ast:Asulf_00597"/>
<name>N0BEE1_9EURY</name>
<evidence type="ECO:0000259" key="1">
    <source>
        <dbReference type="Pfam" id="PF04967"/>
    </source>
</evidence>
<dbReference type="PANTHER" id="PTHR34236:SF1">
    <property type="entry name" value="DIMETHYL SULFOXIDE REDUCTASE TRANSCRIPTIONAL ACTIVATOR"/>
    <property type="match status" value="1"/>
</dbReference>
<dbReference type="EMBL" id="CP005290">
    <property type="protein sequence ID" value="AGK60617.1"/>
    <property type="molecule type" value="Genomic_DNA"/>
</dbReference>
<dbReference type="InterPro" id="IPR007050">
    <property type="entry name" value="HTH_bacterioopsin"/>
</dbReference>
<keyword evidence="3" id="KW-1185">Reference proteome</keyword>
<organism evidence="2 3">
    <name type="scientific">Archaeoglobus sulfaticallidus PM70-1</name>
    <dbReference type="NCBI Taxonomy" id="387631"/>
    <lineage>
        <taxon>Archaea</taxon>
        <taxon>Methanobacteriati</taxon>
        <taxon>Methanobacteriota</taxon>
        <taxon>Archaeoglobi</taxon>
        <taxon>Archaeoglobales</taxon>
        <taxon>Archaeoglobaceae</taxon>
        <taxon>Archaeoglobus</taxon>
    </lineage>
</organism>
<dbReference type="Pfam" id="PF04967">
    <property type="entry name" value="HTH_10"/>
    <property type="match status" value="1"/>
</dbReference>
<dbReference type="STRING" id="387631.Asulf_00597"/>
<dbReference type="Proteomes" id="UP000013307">
    <property type="component" value="Chromosome"/>
</dbReference>